<dbReference type="GO" id="GO:0017025">
    <property type="term" value="F:TBP-class protein binding"/>
    <property type="evidence" value="ECO:0007669"/>
    <property type="project" value="InterPro"/>
</dbReference>
<sequence>MTADGTAKFDGRYDLPSTVRQRLPTGDISVSKKQLQKFLRELAKRMNLPNETVKEAKDFLLTIVTSKIKSGEIRHISRHRDILTASCLFIVCRRNHLQINYRRMAEISQCNMFSLGRSVKIILKALDLHLEPIGTESSLHFSLAGERNHFASAMAVVLIVLEDALLKSQMKNTRRGLVELAKDVPWIPKSHKNTAIARCIDDIVDFHKNCVKMYLSTVKCLYMKRK</sequence>
<proteinExistence type="predicted"/>
<evidence type="ECO:0000259" key="1">
    <source>
        <dbReference type="Pfam" id="PF00382"/>
    </source>
</evidence>
<organism evidence="2 3">
    <name type="scientific">Pocillopora meandrina</name>
    <dbReference type="NCBI Taxonomy" id="46732"/>
    <lineage>
        <taxon>Eukaryota</taxon>
        <taxon>Metazoa</taxon>
        <taxon>Cnidaria</taxon>
        <taxon>Anthozoa</taxon>
        <taxon>Hexacorallia</taxon>
        <taxon>Scleractinia</taxon>
        <taxon>Astrocoeniina</taxon>
        <taxon>Pocilloporidae</taxon>
        <taxon>Pocillopora</taxon>
    </lineage>
</organism>
<dbReference type="Gene3D" id="1.10.472.10">
    <property type="entry name" value="Cyclin-like"/>
    <property type="match status" value="1"/>
</dbReference>
<feature type="domain" description="Transcription factor TFIIB cyclin-like" evidence="1">
    <location>
        <begin position="36"/>
        <end position="124"/>
    </location>
</feature>
<dbReference type="Pfam" id="PF00382">
    <property type="entry name" value="TFIIB"/>
    <property type="match status" value="1"/>
</dbReference>
<evidence type="ECO:0000313" key="2">
    <source>
        <dbReference type="EMBL" id="CAH3106586.1"/>
    </source>
</evidence>
<reference evidence="2 3" key="1">
    <citation type="submission" date="2022-05" db="EMBL/GenBank/DDBJ databases">
        <authorList>
            <consortium name="Genoscope - CEA"/>
            <person name="William W."/>
        </authorList>
    </citation>
    <scope>NUCLEOTIDE SEQUENCE [LARGE SCALE GENOMIC DNA]</scope>
</reference>
<dbReference type="Proteomes" id="UP001159428">
    <property type="component" value="Unassembled WGS sequence"/>
</dbReference>
<dbReference type="EMBL" id="CALNXJ010000010">
    <property type="protein sequence ID" value="CAH3106586.1"/>
    <property type="molecule type" value="Genomic_DNA"/>
</dbReference>
<accession>A0AAU9WC26</accession>
<keyword evidence="3" id="KW-1185">Reference proteome</keyword>
<dbReference type="SUPFAM" id="SSF47954">
    <property type="entry name" value="Cyclin-like"/>
    <property type="match status" value="1"/>
</dbReference>
<dbReference type="AlphaFoldDB" id="A0AAU9WC26"/>
<gene>
    <name evidence="2" type="ORF">PMEA_00001615</name>
</gene>
<dbReference type="InterPro" id="IPR013150">
    <property type="entry name" value="TFIIB_cyclin"/>
</dbReference>
<protein>
    <recommendedName>
        <fullName evidence="1">Transcription factor TFIIB cyclin-like domain-containing protein</fullName>
    </recommendedName>
</protein>
<name>A0AAU9WC26_9CNID</name>
<evidence type="ECO:0000313" key="3">
    <source>
        <dbReference type="Proteomes" id="UP001159428"/>
    </source>
</evidence>
<comment type="caution">
    <text evidence="2">The sequence shown here is derived from an EMBL/GenBank/DDBJ whole genome shotgun (WGS) entry which is preliminary data.</text>
</comment>
<dbReference type="InterPro" id="IPR036915">
    <property type="entry name" value="Cyclin-like_sf"/>
</dbReference>